<feature type="compositionally biased region" description="Polar residues" evidence="7">
    <location>
        <begin position="2227"/>
        <end position="2240"/>
    </location>
</feature>
<feature type="region of interest" description="Disordered" evidence="7">
    <location>
        <begin position="39"/>
        <end position="59"/>
    </location>
</feature>
<dbReference type="GO" id="GO:0017056">
    <property type="term" value="F:structural constituent of nuclear pore"/>
    <property type="evidence" value="ECO:0007669"/>
    <property type="project" value="TreeGrafter"/>
</dbReference>
<dbReference type="EMBL" id="JAUCMX010000011">
    <property type="protein sequence ID" value="KAK3531214.1"/>
    <property type="molecule type" value="Genomic_DNA"/>
</dbReference>
<feature type="coiled-coil region" evidence="6">
    <location>
        <begin position="1201"/>
        <end position="1301"/>
    </location>
</feature>
<dbReference type="GO" id="GO:0006406">
    <property type="term" value="P:mRNA export from nucleus"/>
    <property type="evidence" value="ECO:0007669"/>
    <property type="project" value="TreeGrafter"/>
</dbReference>
<feature type="domain" description="Nucleoprotein TPR/MLP1-2" evidence="9">
    <location>
        <begin position="1038"/>
        <end position="1165"/>
    </location>
</feature>
<feature type="coiled-coil region" evidence="6">
    <location>
        <begin position="665"/>
        <end position="851"/>
    </location>
</feature>
<dbReference type="GO" id="GO:0005643">
    <property type="term" value="C:nuclear pore"/>
    <property type="evidence" value="ECO:0007669"/>
    <property type="project" value="TreeGrafter"/>
</dbReference>
<feature type="compositionally biased region" description="Polar residues" evidence="7">
    <location>
        <begin position="2537"/>
        <end position="2552"/>
    </location>
</feature>
<dbReference type="InterPro" id="IPR057974">
    <property type="entry name" value="NUA/TPR/MLP1-2-like_dom"/>
</dbReference>
<feature type="compositionally biased region" description="Polar residues" evidence="7">
    <location>
        <begin position="2095"/>
        <end position="2113"/>
    </location>
</feature>
<reference evidence="12" key="1">
    <citation type="submission" date="2023-06" db="EMBL/GenBank/DDBJ databases">
        <title>Male Hemibagrus guttatus genome.</title>
        <authorList>
            <person name="Bian C."/>
        </authorList>
    </citation>
    <scope>NUCLEOTIDE SEQUENCE</scope>
    <source>
        <strain evidence="12">Male_cb2023</strain>
        <tissue evidence="12">Muscle</tissue>
    </source>
</reference>
<evidence type="ECO:0000313" key="12">
    <source>
        <dbReference type="EMBL" id="KAK3531214.1"/>
    </source>
</evidence>
<dbReference type="Pfam" id="PF25785">
    <property type="entry name" value="TPR"/>
    <property type="match status" value="1"/>
</dbReference>
<evidence type="ECO:0000256" key="4">
    <source>
        <dbReference type="ARBA" id="ARBA00023054"/>
    </source>
</evidence>
<feature type="compositionally biased region" description="Acidic residues" evidence="7">
    <location>
        <begin position="2319"/>
        <end position="2333"/>
    </location>
</feature>
<organism evidence="12 13">
    <name type="scientific">Hemibagrus guttatus</name>
    <dbReference type="NCBI Taxonomy" id="175788"/>
    <lineage>
        <taxon>Eukaryota</taxon>
        <taxon>Metazoa</taxon>
        <taxon>Chordata</taxon>
        <taxon>Craniata</taxon>
        <taxon>Vertebrata</taxon>
        <taxon>Euteleostomi</taxon>
        <taxon>Actinopterygii</taxon>
        <taxon>Neopterygii</taxon>
        <taxon>Teleostei</taxon>
        <taxon>Ostariophysi</taxon>
        <taxon>Siluriformes</taxon>
        <taxon>Bagridae</taxon>
        <taxon>Hemibagrus</taxon>
    </lineage>
</organism>
<feature type="compositionally biased region" description="Polar residues" evidence="7">
    <location>
        <begin position="2678"/>
        <end position="2691"/>
    </location>
</feature>
<dbReference type="PANTHER" id="PTHR18898">
    <property type="entry name" value="NUCLEOPROTEIN TPR-RELATED"/>
    <property type="match status" value="1"/>
</dbReference>
<keyword evidence="4 6" id="KW-0175">Coiled coil</keyword>
<feature type="compositionally biased region" description="Acidic residues" evidence="7">
    <location>
        <begin position="2700"/>
        <end position="2714"/>
    </location>
</feature>
<dbReference type="Pfam" id="PF07926">
    <property type="entry name" value="TPR_MLP1_2"/>
    <property type="match status" value="1"/>
</dbReference>
<accession>A0AAE0QSN0</accession>
<dbReference type="InterPro" id="IPR057577">
    <property type="entry name" value="Nucleoprot-TPR/MLP1_dom"/>
</dbReference>
<feature type="coiled-coil region" evidence="6">
    <location>
        <begin position="536"/>
        <end position="603"/>
    </location>
</feature>
<dbReference type="SUPFAM" id="SSF56219">
    <property type="entry name" value="DNase I-like"/>
    <property type="match status" value="1"/>
</dbReference>
<comment type="subcellular location">
    <subcellularLocation>
        <location evidence="1">Nucleus</location>
    </subcellularLocation>
</comment>
<feature type="compositionally biased region" description="Polar residues" evidence="7">
    <location>
        <begin position="2359"/>
        <end position="2371"/>
    </location>
</feature>
<feature type="coiled-coil region" evidence="6">
    <location>
        <begin position="1528"/>
        <end position="1604"/>
    </location>
</feature>
<feature type="compositionally biased region" description="Low complexity" evidence="7">
    <location>
        <begin position="2214"/>
        <end position="2226"/>
    </location>
</feature>
<proteinExistence type="inferred from homology"/>
<dbReference type="InterPro" id="IPR012929">
    <property type="entry name" value="Nucleoprot-TPR/MLP1-2_dom"/>
</dbReference>
<feature type="compositionally biased region" description="Basic and acidic residues" evidence="7">
    <location>
        <begin position="2076"/>
        <end position="2089"/>
    </location>
</feature>
<keyword evidence="13" id="KW-1185">Reference proteome</keyword>
<feature type="region of interest" description="Disordered" evidence="7">
    <location>
        <begin position="1388"/>
        <end position="1408"/>
    </location>
</feature>
<dbReference type="InterPro" id="IPR036691">
    <property type="entry name" value="Endo/exonu/phosph_ase_sf"/>
</dbReference>
<feature type="domain" description="Nucleoprotein TPR/MPL1" evidence="10">
    <location>
        <begin position="165"/>
        <end position="243"/>
    </location>
</feature>
<feature type="region of interest" description="Disordered" evidence="7">
    <location>
        <begin position="2672"/>
        <end position="2783"/>
    </location>
</feature>
<evidence type="ECO:0000256" key="5">
    <source>
        <dbReference type="ARBA" id="ARBA00023242"/>
    </source>
</evidence>
<evidence type="ECO:0000259" key="8">
    <source>
        <dbReference type="Pfam" id="PF03372"/>
    </source>
</evidence>
<evidence type="ECO:0000259" key="9">
    <source>
        <dbReference type="Pfam" id="PF07926"/>
    </source>
</evidence>
<name>A0AAE0QSN0_9TELE</name>
<dbReference type="Pfam" id="PF25481">
    <property type="entry name" value="Nucleoprot-TPR"/>
    <property type="match status" value="1"/>
</dbReference>
<dbReference type="GO" id="GO:0003824">
    <property type="term" value="F:catalytic activity"/>
    <property type="evidence" value="ECO:0007669"/>
    <property type="project" value="InterPro"/>
</dbReference>
<gene>
    <name evidence="12" type="ORF">QTP70_015254</name>
</gene>
<feature type="compositionally biased region" description="Low complexity" evidence="7">
    <location>
        <begin position="2160"/>
        <end position="2193"/>
    </location>
</feature>
<dbReference type="InterPro" id="IPR005135">
    <property type="entry name" value="Endo/exonuclease/phosphatase"/>
</dbReference>
<feature type="region of interest" description="Disordered" evidence="7">
    <location>
        <begin position="2076"/>
        <end position="2300"/>
    </location>
</feature>
<feature type="compositionally biased region" description="Low complexity" evidence="7">
    <location>
        <begin position="2715"/>
        <end position="2725"/>
    </location>
</feature>
<sequence length="2783" mass="316661">MATALQQVLERNEINRLTKAAQNKIERFLTEKQRELEELRTSHESYKADCEQQSASTEKKIEELQEQLVSNSKECESLKEEKDQLAEELKKLKAADDEEESLQQDKPPKAKYEIEAENRELSRLLEKKSQEMENLTEEFKRISEKLEETSTVKMELQLKLDELQSSELSIQHREKRMEQEKELLQNQNTWLNSELKSKTNELLTVTKEKGIEILQRKCSLESKTEEVTRLQTEVDALKRTSENLQKTAENLMAKLKEEKDQRIAMEEKYRNELNANMRLCNLYKNAAADSEAKNAELNRGVEELNKLLKKAVEANKCSEKKLSELEGSQGKVETELQEKIRNLEKEVENANTCLADFKRRGVPDLTEEDLTKLSPTAAVVAKIVKPGMKLMELYNAFVEAQDHLQLESLENRRINKALNEIRSEVEHKTSIIKRQREEHENMQKSMNDISLKLEQATKEMNKLQEDANEVNKRSSLLEKENQRARKQIADLSQQVRVLLVELEEARGTKVVREEVNSAVSSSSEIQGLRQVAFRSVEELQQQNQNLLIQIRELEEQHEKSTAEAKIARQTEFEQRLEKVQKELELLKEQRNQQKQVADSAMRQRDMYRILLQMAGVDLPPQGTEPVSETSTPSKPAVMITRSATSQSVASEVAQAIQSKLAFRQLNEAFATYKKEKAENDKLLNEQNERLQGQVSDLISQKAKLSSQLEFASKRYEMLQENLNSYRREINFQREKIQKLTATSQKYEQIIHTMTQDLREANEKLAVTEVRYENLHKERDILKQVENRLNQEKESILAEQRGQNLLLANLKSIQLMMERSEAETRQRYTNQITQLEREIAQLKKRVGQEVEQRHTVERNQDVQLVEAKKQLAAQNALHQKTKELLKSTEQQVSTLRQQLNNLENQNGKQPVKTPSSAEAPGVPEQEVEELRARLQQTEDKNSDLQERLKSAQNNLEEYRTMVLSLEDYISKDKQLDTRDNEALEEARLSVENQLKEAQELNRQLEDRMAEAEREKQELHEEKLKAVENVEKHVKELKQSLTEMETELQDALQRATSAAAKEQQAAQDSQQQAKLAIEAQNKYERELMLHAADVEALQTAKKQAQEAAKSLKEMEEKVHKATAELQQGRVSSGQQEKNLKEELVKQEQRVEDLQKQNKMLHEQMEQLSAKMAAIVHEQAAGEGMLNISFNEEDKSQEQILEILRFVRREKEIAEARFEVAQVETQRYQQRMEHLEKELKEVQDSLTAERDKLQMNTKAMAQQEEKLKKLESLNALTETNKMLKEEKNRLEQELQQNRAKARTHISLKFHTLTAIILKWNKFGTNRTLPRAGGPAKLSNRRRGDLMHKLEADMRPLQESNAELSEQNGMLQAEKRLLEEDVKRWKNRTQQLVNQQKDSNQEECKKLQTEKEAQVKRIQQLTEETAKLKSELASRANASASASQSQGQNLRENVGKLTTERDNLKKELEAKIQDIQEKIKTITQVKKIGRRYKTQYEELKAQHDKMVAESAGKPAQADEALIEAQRASVQEIQSLRTSLSQAQSRATDLEAQVDSMQKATGEREAEVKSLQEQLAQIQPELTRLRTELQEKGGQVDQLKQQNTEKDEKTKKAILVAKQRIGLLNRKGRELADVMERRKVDILCVQETRWKGSKARSIGAGFKLFYYGVDSKINGVGVVLKEEFVRNVLEVGCELEEKERFWSELDEVMESIPTGERVVIGADFNGHVGEGNTDRDREENQVVEAEKEECCEEFRQKLRQALGGQVVLPDDWETTAEVIRETGRKVLGVSSGRRKEDKETWWWNEEVQDSIQRKRLAKKKWDMDRTEKNRQEYKELQRRVKREVSKAKQKAYDELYTRLDTRDGEKDLYRLARQRDRDGKDVQQVRVIKDRDGRVLTSEESVQRRWKEYFEELMNEENERGGKKKKSRRGELCGTENLEKAYDRVPREELWYCMRKSGVAEKYVRVVQDMYERSRTVEKCAVVMDQLSEEVRQESPWTMMFADDIVICSESREQVEEILERWRFALERRGMKVSRSAKEKLTKENDELKQQREELEVRMSALKSQFEGRLSRQERELRELREQQERHGEQRDEPLEQGPSKAQEQQRPSESRQITLKTTPAADRGSASTSEPPTANIKPTPVAGAASKPSSIPGSKATPRASIRPMITPAPVTTPTPTATVMPTAQTEAQEAQQPSETPVEHVTVFGSGSVRSTSPNVQSTQSIITPQQSQATAFVQPTQQQASQEPAAAMVEAVHSSQMERPSTSTAVFGTVSASAGSSLQKRVREEELESTTEVTESTQDDLNELPMAKKIRLITRVKHEDDLDTEGSNDAEDEVPEITLEAPDASEEGYIVLGVEETLSQSVPLDPVSESQESTYEHRHDVIVIETDSNSDEGGVEEVGQEYGEEEEEEDEDEGAMAEGEESNEGSGDVNEPFEGENTETAEATEPGTENEESQGASGSTQKHTDSQSSGEASVSTMEPSPVVEPVREVQPSPSTTGTASSSLSSQGPRVPQSPRRPHQTPPPRLNIHPVPELGPPLIQRQSGQTRRPSTSRVPQLTPGIGSMQQHFFDDDDRMVPSTPTLVVPHRNDGFAEAIHSPQVAGVPRFRFGPPEDMIPQTSSSHSDLGQLASQGGLGMYESPLFLAAHDEESGGRSVPTTPLQVAAPVSVFTESQPLDVAEPASQSVPMVSTSTAAMTGPGEAVPGDDADDVFMAEAESEGTSGEASLESQSELEPAQPSDDASLPSTSQEPTSSSAPDTSSSQQPRSAERARRESAQAPRRAQLIRR</sequence>
<feature type="region of interest" description="Disordered" evidence="7">
    <location>
        <begin position="2359"/>
        <end position="2581"/>
    </location>
</feature>
<feature type="compositionally biased region" description="Acidic residues" evidence="7">
    <location>
        <begin position="2386"/>
        <end position="2421"/>
    </location>
</feature>
<dbReference type="PANTHER" id="PTHR18898:SF3">
    <property type="entry name" value="NUCLEOPROTEIN TPR"/>
    <property type="match status" value="1"/>
</dbReference>
<evidence type="ECO:0000313" key="13">
    <source>
        <dbReference type="Proteomes" id="UP001274896"/>
    </source>
</evidence>
<feature type="coiled-coil region" evidence="6">
    <location>
        <begin position="220"/>
        <end position="360"/>
    </location>
</feature>
<feature type="compositionally biased region" description="Low complexity" evidence="7">
    <location>
        <begin position="1429"/>
        <end position="1441"/>
    </location>
</feature>
<feature type="compositionally biased region" description="Basic and acidic residues" evidence="7">
    <location>
        <begin position="1395"/>
        <end position="1408"/>
    </location>
</feature>
<feature type="compositionally biased region" description="Polar residues" evidence="7">
    <location>
        <begin position="2451"/>
        <end position="2475"/>
    </location>
</feature>
<comment type="caution">
    <text evidence="12">The sequence shown here is derived from an EMBL/GenBank/DDBJ whole genome shotgun (WGS) entry which is preliminary data.</text>
</comment>
<evidence type="ECO:0000256" key="2">
    <source>
        <dbReference type="ARBA" id="ARBA00005274"/>
    </source>
</evidence>
<feature type="compositionally biased region" description="Low complexity" evidence="7">
    <location>
        <begin position="2476"/>
        <end position="2506"/>
    </location>
</feature>
<keyword evidence="5" id="KW-0539">Nucleus</keyword>
<evidence type="ECO:0000259" key="10">
    <source>
        <dbReference type="Pfam" id="PF25481"/>
    </source>
</evidence>
<feature type="compositionally biased region" description="Low complexity" evidence="7">
    <location>
        <begin position="2772"/>
        <end position="2783"/>
    </location>
</feature>
<dbReference type="GO" id="GO:0006606">
    <property type="term" value="P:protein import into nucleus"/>
    <property type="evidence" value="ECO:0007669"/>
    <property type="project" value="InterPro"/>
</dbReference>
<dbReference type="Gene3D" id="3.60.10.10">
    <property type="entry name" value="Endonuclease/exonuclease/phosphatase"/>
    <property type="match status" value="1"/>
</dbReference>
<dbReference type="Pfam" id="PF03372">
    <property type="entry name" value="Exo_endo_phos"/>
    <property type="match status" value="1"/>
</dbReference>
<dbReference type="Proteomes" id="UP001274896">
    <property type="component" value="Unassembled WGS sequence"/>
</dbReference>
<feature type="region of interest" description="Disordered" evidence="7">
    <location>
        <begin position="902"/>
        <end position="922"/>
    </location>
</feature>
<evidence type="ECO:0000256" key="7">
    <source>
        <dbReference type="SAM" id="MobiDB-lite"/>
    </source>
</evidence>
<feature type="non-terminal residue" evidence="12">
    <location>
        <position position="2783"/>
    </location>
</feature>
<feature type="region of interest" description="Disordered" evidence="7">
    <location>
        <begin position="1426"/>
        <end position="1454"/>
    </location>
</feature>
<evidence type="ECO:0000256" key="1">
    <source>
        <dbReference type="ARBA" id="ARBA00004123"/>
    </source>
</evidence>
<evidence type="ECO:0000256" key="3">
    <source>
        <dbReference type="ARBA" id="ARBA00019789"/>
    </source>
</evidence>
<feature type="domain" description="NUA/TPR/MLP1-2-like" evidence="11">
    <location>
        <begin position="467"/>
        <end position="560"/>
    </location>
</feature>
<protein>
    <recommendedName>
        <fullName evidence="3">Nucleoprotein TPR</fullName>
    </recommendedName>
</protein>
<dbReference type="GO" id="GO:1901673">
    <property type="term" value="P:regulation of mitotic spindle assembly"/>
    <property type="evidence" value="ECO:0007669"/>
    <property type="project" value="TreeGrafter"/>
</dbReference>
<evidence type="ECO:0000259" key="11">
    <source>
        <dbReference type="Pfam" id="PF25785"/>
    </source>
</evidence>
<evidence type="ECO:0000256" key="6">
    <source>
        <dbReference type="SAM" id="Coils"/>
    </source>
</evidence>
<feature type="compositionally biased region" description="Low complexity" evidence="7">
    <location>
        <begin position="2747"/>
        <end position="2762"/>
    </location>
</feature>
<feature type="compositionally biased region" description="Basic and acidic residues" evidence="7">
    <location>
        <begin position="39"/>
        <end position="50"/>
    </location>
</feature>
<feature type="coiled-coil region" evidence="6">
    <location>
        <begin position="1811"/>
        <end position="1845"/>
    </location>
</feature>
<feature type="domain" description="Endonuclease/exonuclease/phosphatase" evidence="8">
    <location>
        <begin position="1621"/>
        <end position="1731"/>
    </location>
</feature>
<feature type="compositionally biased region" description="Polar residues" evidence="7">
    <location>
        <begin position="2251"/>
        <end position="2277"/>
    </location>
</feature>
<feature type="coiled-coil region" evidence="6">
    <location>
        <begin position="418"/>
        <end position="508"/>
    </location>
</feature>
<feature type="region of interest" description="Disordered" evidence="7">
    <location>
        <begin position="2318"/>
        <end position="2344"/>
    </location>
</feature>
<comment type="similarity">
    <text evidence="2">Belongs to the TPR family.</text>
</comment>
<dbReference type="Gene3D" id="1.10.287.1490">
    <property type="match status" value="1"/>
</dbReference>